<accession>A0ABV8QLP1</accession>
<dbReference type="Proteomes" id="UP001595798">
    <property type="component" value="Unassembled WGS sequence"/>
</dbReference>
<gene>
    <name evidence="2" type="ORF">ACFOZ5_18540</name>
</gene>
<dbReference type="InterPro" id="IPR007410">
    <property type="entry name" value="LpqE-like"/>
</dbReference>
<dbReference type="InterPro" id="IPR058248">
    <property type="entry name" value="Lxx211020-like"/>
</dbReference>
<dbReference type="RefSeq" id="WP_379890147.1">
    <property type="nucleotide sequence ID" value="NZ_JBHSDI010000063.1"/>
</dbReference>
<feature type="signal peptide" evidence="1">
    <location>
        <begin position="1"/>
        <end position="21"/>
    </location>
</feature>
<dbReference type="EMBL" id="JBHSDI010000063">
    <property type="protein sequence ID" value="MFC4261024.1"/>
    <property type="molecule type" value="Genomic_DNA"/>
</dbReference>
<dbReference type="PANTHER" id="PTHR36302:SF1">
    <property type="entry name" value="COPPER CHAPERONE PCU(A)C"/>
    <property type="match status" value="1"/>
</dbReference>
<evidence type="ECO:0000313" key="2">
    <source>
        <dbReference type="EMBL" id="MFC4261024.1"/>
    </source>
</evidence>
<protein>
    <submittedName>
        <fullName evidence="2">Copper chaperone PCu(A)C</fullName>
    </submittedName>
</protein>
<keyword evidence="1" id="KW-0732">Signal</keyword>
<comment type="caution">
    <text evidence="2">The sequence shown here is derived from an EMBL/GenBank/DDBJ whole genome shotgun (WGS) entry which is preliminary data.</text>
</comment>
<proteinExistence type="predicted"/>
<evidence type="ECO:0000313" key="3">
    <source>
        <dbReference type="Proteomes" id="UP001595798"/>
    </source>
</evidence>
<keyword evidence="3" id="KW-1185">Reference proteome</keyword>
<organism evidence="2 3">
    <name type="scientific">Marinobacter lacisalsi</name>
    <dbReference type="NCBI Taxonomy" id="475979"/>
    <lineage>
        <taxon>Bacteria</taxon>
        <taxon>Pseudomonadati</taxon>
        <taxon>Pseudomonadota</taxon>
        <taxon>Gammaproteobacteria</taxon>
        <taxon>Pseudomonadales</taxon>
        <taxon>Marinobacteraceae</taxon>
        <taxon>Marinobacter</taxon>
    </lineage>
</organism>
<feature type="chain" id="PRO_5047460482" evidence="1">
    <location>
        <begin position="22"/>
        <end position="162"/>
    </location>
</feature>
<dbReference type="Gene3D" id="2.60.40.1890">
    <property type="entry name" value="PCu(A)C copper chaperone"/>
    <property type="match status" value="1"/>
</dbReference>
<dbReference type="SUPFAM" id="SSF110087">
    <property type="entry name" value="DR1885-like metal-binding protein"/>
    <property type="match status" value="1"/>
</dbReference>
<evidence type="ECO:0000256" key="1">
    <source>
        <dbReference type="SAM" id="SignalP"/>
    </source>
</evidence>
<reference evidence="3" key="1">
    <citation type="journal article" date="2019" name="Int. J. Syst. Evol. Microbiol.">
        <title>The Global Catalogue of Microorganisms (GCM) 10K type strain sequencing project: providing services to taxonomists for standard genome sequencing and annotation.</title>
        <authorList>
            <consortium name="The Broad Institute Genomics Platform"/>
            <consortium name="The Broad Institute Genome Sequencing Center for Infectious Disease"/>
            <person name="Wu L."/>
            <person name="Ma J."/>
        </authorList>
    </citation>
    <scope>NUCLEOTIDE SEQUENCE [LARGE SCALE GENOMIC DNA]</scope>
    <source>
        <strain evidence="3">CECT 7297</strain>
    </source>
</reference>
<dbReference type="InterPro" id="IPR036182">
    <property type="entry name" value="PCuAC_sf"/>
</dbReference>
<dbReference type="PANTHER" id="PTHR36302">
    <property type="entry name" value="BLR7088 PROTEIN"/>
    <property type="match status" value="1"/>
</dbReference>
<sequence>MLSKACIFSLGLLVVATPTLAQDYQHGDLTISHPWSRPTPPGTPVGVGYMTISNRGDAAVTLVAGQTPLAARVSIHETTMQDGLMKMRPLKDGLTVAAGETVTLKPHSYHLMLEQLERPLMEGDEVPLTLTFEELDPIAIKLHVEQPGAAPAMDHSGGHQSH</sequence>
<name>A0ABV8QLP1_9GAMM</name>
<dbReference type="Pfam" id="PF04314">
    <property type="entry name" value="PCuAC"/>
    <property type="match status" value="1"/>
</dbReference>